<proteinExistence type="predicted"/>
<dbReference type="Pfam" id="PF11949">
    <property type="entry name" value="DUF3466"/>
    <property type="match status" value="1"/>
</dbReference>
<feature type="chain" id="PRO_5009209713" description="GlyGly-CTERM sorting domain-containing protein" evidence="1">
    <location>
        <begin position="22"/>
        <end position="589"/>
    </location>
</feature>
<dbReference type="OrthoDB" id="6219137at2"/>
<dbReference type="Proteomes" id="UP000175691">
    <property type="component" value="Unassembled WGS sequence"/>
</dbReference>
<accession>A0A1E7ZD25</accession>
<dbReference type="AlphaFoldDB" id="A0A1E7ZD25"/>
<keyword evidence="1" id="KW-0732">Signal</keyword>
<feature type="signal peptide" evidence="1">
    <location>
        <begin position="1"/>
        <end position="21"/>
    </location>
</feature>
<name>A0A1E7ZD25_9ALTE</name>
<dbReference type="RefSeq" id="WP_070124640.1">
    <property type="nucleotide sequence ID" value="NZ_MDHN01000014.1"/>
</dbReference>
<protein>
    <recommendedName>
        <fullName evidence="4">GlyGly-CTERM sorting domain-containing protein</fullName>
    </recommendedName>
</protein>
<evidence type="ECO:0008006" key="4">
    <source>
        <dbReference type="Google" id="ProtNLM"/>
    </source>
</evidence>
<evidence type="ECO:0000313" key="2">
    <source>
        <dbReference type="EMBL" id="OFC71418.1"/>
    </source>
</evidence>
<sequence>MKLTQLAAAMALTTASATALAATYSVTPLPVTDRSIHNFGQSIDESGQMLTITQSSLNLSVDADFLEESGFIDTYASSFENEEDVRQGVFSTIDYNYIIAQLTSHSSTARNYFLYQHIGTYSSYLSDGVDVDLVPGLDAISEDTNEYEFAVNTYARDSLNGDFVVGSTEGPYYRLDYENEDGDTTILVLNDIEQTAFVQVNGETKLLPAEDETLGGLSEAFAINNSLQVVGNSAVDYISAIDDAVVNCEDPEFLGDIPEAYCKRNIRVDASGDSTSYGFRLPDVGDTSFPGSYARATIWQLDANGNVISSETFPPVFEPEAEDESPYWSLANDINDQGIAVGASSIDERQNVRRPSSSSYYNYERTNVAVSYADGETTEMLPREDNLQSEALSINNENWVTGYVLRAPNSTARNRIFIHNLDSGETLYPQGFFNNAGAEGKAINNNNIVVGTSEYDSTVDTNRETHGFMFDVASGELTDLNDLLPCDSAYTIVDAIDINDSNEIIANARFSSAERYANGEEVINDEGETEMVDVIVAVKLTPLGSEVDDSCDADDVEDDTGYERKGASISPLWMLLAAGLLAFRRRKNG</sequence>
<comment type="caution">
    <text evidence="2">The sequence shown here is derived from an EMBL/GenBank/DDBJ whole genome shotgun (WGS) entry which is preliminary data.</text>
</comment>
<keyword evidence="3" id="KW-1185">Reference proteome</keyword>
<organism evidence="2 3">
    <name type="scientific">Alteromonas confluentis</name>
    <dbReference type="NCBI Taxonomy" id="1656094"/>
    <lineage>
        <taxon>Bacteria</taxon>
        <taxon>Pseudomonadati</taxon>
        <taxon>Pseudomonadota</taxon>
        <taxon>Gammaproteobacteria</taxon>
        <taxon>Alteromonadales</taxon>
        <taxon>Alteromonadaceae</taxon>
        <taxon>Alteromonas/Salinimonas group</taxon>
        <taxon>Alteromonas</taxon>
    </lineage>
</organism>
<gene>
    <name evidence="2" type="ORF">BFC18_08055</name>
</gene>
<reference evidence="2 3" key="1">
    <citation type="submission" date="2016-08" db="EMBL/GenBank/DDBJ databases">
        <authorList>
            <person name="Seilhamer J.J."/>
        </authorList>
    </citation>
    <scope>NUCLEOTIDE SEQUENCE [LARGE SCALE GENOMIC DNA]</scope>
    <source>
        <strain evidence="2 3">KCTC 42603</strain>
    </source>
</reference>
<dbReference type="EMBL" id="MDHN01000014">
    <property type="protein sequence ID" value="OFC71418.1"/>
    <property type="molecule type" value="Genomic_DNA"/>
</dbReference>
<dbReference type="InterPro" id="IPR022562">
    <property type="entry name" value="DUF3466"/>
</dbReference>
<evidence type="ECO:0000313" key="3">
    <source>
        <dbReference type="Proteomes" id="UP000175691"/>
    </source>
</evidence>
<dbReference type="STRING" id="1656094.BFC18_08055"/>
<evidence type="ECO:0000256" key="1">
    <source>
        <dbReference type="SAM" id="SignalP"/>
    </source>
</evidence>